<protein>
    <submittedName>
        <fullName evidence="2">Uncharacterized protein</fullName>
    </submittedName>
</protein>
<feature type="compositionally biased region" description="Basic and acidic residues" evidence="1">
    <location>
        <begin position="302"/>
        <end position="312"/>
    </location>
</feature>
<name>A0AAV7J9X4_COTGL</name>
<accession>A0AAV7J9X4</accession>
<evidence type="ECO:0000256" key="1">
    <source>
        <dbReference type="SAM" id="MobiDB-lite"/>
    </source>
</evidence>
<feature type="region of interest" description="Disordered" evidence="1">
    <location>
        <begin position="292"/>
        <end position="314"/>
    </location>
</feature>
<organism evidence="2 3">
    <name type="scientific">Cotesia glomerata</name>
    <name type="common">Lepidopteran parasitic wasp</name>
    <name type="synonym">Apanteles glomeratus</name>
    <dbReference type="NCBI Taxonomy" id="32391"/>
    <lineage>
        <taxon>Eukaryota</taxon>
        <taxon>Metazoa</taxon>
        <taxon>Ecdysozoa</taxon>
        <taxon>Arthropoda</taxon>
        <taxon>Hexapoda</taxon>
        <taxon>Insecta</taxon>
        <taxon>Pterygota</taxon>
        <taxon>Neoptera</taxon>
        <taxon>Endopterygota</taxon>
        <taxon>Hymenoptera</taxon>
        <taxon>Apocrita</taxon>
        <taxon>Ichneumonoidea</taxon>
        <taxon>Braconidae</taxon>
        <taxon>Microgastrinae</taxon>
        <taxon>Cotesia</taxon>
    </lineage>
</organism>
<proteinExistence type="predicted"/>
<dbReference type="AlphaFoldDB" id="A0AAV7J9X4"/>
<gene>
    <name evidence="2" type="ORF">KQX54_017234</name>
</gene>
<keyword evidence="3" id="KW-1185">Reference proteome</keyword>
<feature type="region of interest" description="Disordered" evidence="1">
    <location>
        <begin position="406"/>
        <end position="453"/>
    </location>
</feature>
<reference evidence="2 3" key="1">
    <citation type="journal article" date="2021" name="J. Hered.">
        <title>A chromosome-level genome assembly of the parasitoid wasp, Cotesia glomerata (Hymenoptera: Braconidae).</title>
        <authorList>
            <person name="Pinto B.J."/>
            <person name="Weis J.J."/>
            <person name="Gamble T."/>
            <person name="Ode P.J."/>
            <person name="Paul R."/>
            <person name="Zaspel J.M."/>
        </authorList>
    </citation>
    <scope>NUCLEOTIDE SEQUENCE [LARGE SCALE GENOMIC DNA]</scope>
    <source>
        <strain evidence="2">CgM1</strain>
    </source>
</reference>
<dbReference type="Proteomes" id="UP000826195">
    <property type="component" value="Unassembled WGS sequence"/>
</dbReference>
<feature type="compositionally biased region" description="Basic and acidic residues" evidence="1">
    <location>
        <begin position="428"/>
        <end position="442"/>
    </location>
</feature>
<dbReference type="EMBL" id="JAHXZJ010000001">
    <property type="protein sequence ID" value="KAH0567999.1"/>
    <property type="molecule type" value="Genomic_DNA"/>
</dbReference>
<sequence length="742" mass="85511">MPGIHVRTPDKFDWFYREKEPILTVPGSYWLCHKKSIYKFTFKYHRQSKDIKQFNYGKDLMKVIRRIIKSQPRQGQQFGTQHLLVTYNHSSWTRQDKMFAMLKFREKTSATAFSRAFILTVKIVSTNLNYKNETKLDDDLVEYNTDKKPNKWSEIVKKQSSEESITTSIINTSQNIQSASITLKKEEMCNNSTKCQVTNCDDISDSVKMPFSSSVNSNSCIEKSFASFLPELKESPFIEECISKQQNPSKTEYTINDKAESFNEVQESVDMPYQYLIEREIERKNFKGTGNSNVQSLIPKNVPEKPTRDSRNESAVFRAKSVSTSNIIDNATARSANITDLVMEGLMFTITQNQDSIKVFEQKTKSEPDEVLENSEKAETLEGSKHLINSSLFKLENLITKIEMSNSPQMQSEHEKDNKTTFLSSIFRKNDSRKQERAKKSYIEVNGNNDKDNTDIVLLSNKNKDKSTEKILESKPYRLSMDSSKTEDPKIPLLEYSSDSTENIHDNILKQFKNKNSLDSKPIIKKNMLPEHISKNVPIEPSKNKSEKDKNVNFNFNIYNNNVNTNVDYWNANDDEEEIIPEALQNHQSICSKIHNNSASSTQVHESHLLMDDIESERGSYSLNNSKLINKLHVPRVISNEAVKYDLSSLRTPIVSELNSNASTPIVNTEIQCQNKLGSCIHQNEHQSCERVINSTRKKLIARRRLYTEKSNTDKKETAIEMWKFLQDITHGVKIVLQRLSY</sequence>
<comment type="caution">
    <text evidence="2">The sequence shown here is derived from an EMBL/GenBank/DDBJ whole genome shotgun (WGS) entry which is preliminary data.</text>
</comment>
<evidence type="ECO:0000313" key="3">
    <source>
        <dbReference type="Proteomes" id="UP000826195"/>
    </source>
</evidence>
<evidence type="ECO:0000313" key="2">
    <source>
        <dbReference type="EMBL" id="KAH0567999.1"/>
    </source>
</evidence>